<evidence type="ECO:0008006" key="3">
    <source>
        <dbReference type="Google" id="ProtNLM"/>
    </source>
</evidence>
<dbReference type="OrthoDB" id="2444652at2759"/>
<dbReference type="CDD" id="cd21037">
    <property type="entry name" value="MLKL_NTD"/>
    <property type="match status" value="1"/>
</dbReference>
<reference evidence="1 2" key="1">
    <citation type="submission" date="2018-08" db="EMBL/GenBank/DDBJ databases">
        <title>Genome and evolution of the arbuscular mycorrhizal fungus Diversispora epigaea (formerly Glomus versiforme) and its bacterial endosymbionts.</title>
        <authorList>
            <person name="Sun X."/>
            <person name="Fei Z."/>
            <person name="Harrison M."/>
        </authorList>
    </citation>
    <scope>NUCLEOTIDE SEQUENCE [LARGE SCALE GENOMIC DNA]</scope>
    <source>
        <strain evidence="1 2">IT104</strain>
    </source>
</reference>
<dbReference type="AlphaFoldDB" id="A0A397HMS0"/>
<sequence length="207" mass="23820">MSFSDNKKELFKSAIENQFATFEYNTLNSPEWKSEVYSQSNVSTLSGFQKYFHANSVKGKFESLTSEFESAMKDLYFTTNLRNEEQRRIDHESLNSDLQEMAKFLNTIGENVIDTNQQLNTVLKEIATAKNQMVSSKSNTTPITANEELKDPNASAFAILGKLKESRNILKFYGLSKYEDQHVMIFEWAEHDSLQEVYLKYDIGLLS</sequence>
<dbReference type="SUPFAM" id="SSF56112">
    <property type="entry name" value="Protein kinase-like (PK-like)"/>
    <property type="match status" value="1"/>
</dbReference>
<dbReference type="EMBL" id="PQFF01000305">
    <property type="protein sequence ID" value="RHZ62896.1"/>
    <property type="molecule type" value="Genomic_DNA"/>
</dbReference>
<dbReference type="InterPro" id="IPR059179">
    <property type="entry name" value="MLKL-like_MCAfunc"/>
</dbReference>
<comment type="caution">
    <text evidence="1">The sequence shown here is derived from an EMBL/GenBank/DDBJ whole genome shotgun (WGS) entry which is preliminary data.</text>
</comment>
<proteinExistence type="predicted"/>
<keyword evidence="2" id="KW-1185">Reference proteome</keyword>
<organism evidence="1 2">
    <name type="scientific">Diversispora epigaea</name>
    <dbReference type="NCBI Taxonomy" id="1348612"/>
    <lineage>
        <taxon>Eukaryota</taxon>
        <taxon>Fungi</taxon>
        <taxon>Fungi incertae sedis</taxon>
        <taxon>Mucoromycota</taxon>
        <taxon>Glomeromycotina</taxon>
        <taxon>Glomeromycetes</taxon>
        <taxon>Diversisporales</taxon>
        <taxon>Diversisporaceae</taxon>
        <taxon>Diversispora</taxon>
    </lineage>
</organism>
<name>A0A397HMS0_9GLOM</name>
<accession>A0A397HMS0</accession>
<protein>
    <recommendedName>
        <fullName evidence="3">Protein kinase domain-containing protein</fullName>
    </recommendedName>
</protein>
<gene>
    <name evidence="1" type="ORF">Glove_334g54</name>
</gene>
<dbReference type="STRING" id="1348612.A0A397HMS0"/>
<dbReference type="InterPro" id="IPR011009">
    <property type="entry name" value="Kinase-like_dom_sf"/>
</dbReference>
<dbReference type="Proteomes" id="UP000266861">
    <property type="component" value="Unassembled WGS sequence"/>
</dbReference>
<evidence type="ECO:0000313" key="2">
    <source>
        <dbReference type="Proteomes" id="UP000266861"/>
    </source>
</evidence>
<evidence type="ECO:0000313" key="1">
    <source>
        <dbReference type="EMBL" id="RHZ62896.1"/>
    </source>
</evidence>